<dbReference type="SUPFAM" id="SSF81606">
    <property type="entry name" value="PP2C-like"/>
    <property type="match status" value="1"/>
</dbReference>
<reference evidence="2" key="1">
    <citation type="journal article" date="2012" name="PLoS Genet.">
        <title>Comparative Genomics of Plant-Associated Pseudomonas spp.: Insights into Diversity and Inheritance of Traits Involved in Multitrophic Interactions.</title>
        <authorList>
            <person name="Loper J.E."/>
            <person name="Hassan K.A."/>
            <person name="Mavrodi D.V."/>
            <person name="Davis E.W.II."/>
            <person name="Lim C.K."/>
            <person name="Shaffer B.T."/>
            <person name="Elbourne L.D."/>
            <person name="Stockwell V.O."/>
            <person name="Hartney S.L."/>
            <person name="Breakwell K."/>
            <person name="Henkels M.D."/>
            <person name="Tetu S.G."/>
            <person name="Rangel L.I."/>
            <person name="Kidarsa T.A."/>
            <person name="Wilson N.L."/>
            <person name="van de Mortel J.E."/>
            <person name="Song C."/>
            <person name="Blumhagen R."/>
            <person name="Radune D."/>
            <person name="Hostetler J.B."/>
            <person name="Brinkac L.M."/>
            <person name="Durkin A.S."/>
            <person name="Kluepfel D.A."/>
            <person name="Wechter W.P."/>
            <person name="Anderson A.J."/>
            <person name="Kim Y.C."/>
            <person name="Pierson L.S.III."/>
            <person name="Pierson E.A."/>
            <person name="Lindow S.E."/>
            <person name="Kobayashi D.Y."/>
            <person name="Raaijmakers J.M."/>
            <person name="Weller D.M."/>
            <person name="Thomashow L.S."/>
            <person name="Allen A.E."/>
            <person name="Paulsen I.T."/>
        </authorList>
    </citation>
    <scope>NUCLEOTIDE SEQUENCE [LARGE SCALE GENOMIC DNA]</scope>
    <source>
        <strain evidence="2">SS101</strain>
    </source>
</reference>
<dbReference type="Gene3D" id="3.60.40.10">
    <property type="entry name" value="PPM-type phosphatase domain"/>
    <property type="match status" value="1"/>
</dbReference>
<accession>I4K8Y3</accession>
<dbReference type="AlphaFoldDB" id="I4K8Y3"/>
<dbReference type="EMBL" id="AHPN01000001">
    <property type="protein sequence ID" value="EIK61173.1"/>
    <property type="molecule type" value="Genomic_DNA"/>
</dbReference>
<dbReference type="Pfam" id="PF13672">
    <property type="entry name" value="PP2C_2"/>
    <property type="match status" value="1"/>
</dbReference>
<dbReference type="RefSeq" id="WP_003193437.1">
    <property type="nucleotide sequence ID" value="NZ_CM001513.1"/>
</dbReference>
<feature type="domain" description="PPM-type phosphatase" evidence="1">
    <location>
        <begin position="15"/>
        <end position="222"/>
    </location>
</feature>
<comment type="caution">
    <text evidence="2">The sequence shown here is derived from an EMBL/GenBank/DDBJ whole genome shotgun (WGS) entry which is preliminary data.</text>
</comment>
<gene>
    <name evidence="2" type="ORF">PflSS101_4036</name>
</gene>
<name>I4K8Y3_9PSED</name>
<dbReference type="HOGENOM" id="CLU_066842_1_1_6"/>
<protein>
    <recommendedName>
        <fullName evidence="1">PPM-type phosphatase domain-containing protein</fullName>
    </recommendedName>
</protein>
<sequence>MLVSRRWRWAAASRIGTSHLRMGTRKQDAFCVRRINPYTFCAVVSDGAGSASYGGEGASILCRSLMTNFRTWFEGHDYLPDGEAIMCWIDQVRDRLSEAASQRGVTRRQFAATLVMLVVFKDRVLALQIDDSALVARKEGVWDAVCWPENGEFASTTYFVTDDPEVRLHTFHLNLDYDAFALFSDGLESVALEQATKQPFARFFDPMIRPIDQVEGEGRLVELSGALARYLDSPALCERTDDDKTLVLVSCR</sequence>
<evidence type="ECO:0000259" key="1">
    <source>
        <dbReference type="Pfam" id="PF13672"/>
    </source>
</evidence>
<dbReference type="InterPro" id="IPR001932">
    <property type="entry name" value="PPM-type_phosphatase-like_dom"/>
</dbReference>
<evidence type="ECO:0000313" key="2">
    <source>
        <dbReference type="EMBL" id="EIK61173.1"/>
    </source>
</evidence>
<proteinExistence type="predicted"/>
<dbReference type="InterPro" id="IPR036457">
    <property type="entry name" value="PPM-type-like_dom_sf"/>
</dbReference>
<organism evidence="2">
    <name type="scientific">Pseudomonas lactis</name>
    <dbReference type="NCBI Taxonomy" id="1615674"/>
    <lineage>
        <taxon>Bacteria</taxon>
        <taxon>Pseudomonadati</taxon>
        <taxon>Pseudomonadota</taxon>
        <taxon>Gammaproteobacteria</taxon>
        <taxon>Pseudomonadales</taxon>
        <taxon>Pseudomonadaceae</taxon>
        <taxon>Pseudomonas</taxon>
    </lineage>
</organism>
<dbReference type="Proteomes" id="UP000003213">
    <property type="component" value="Chromosome"/>
</dbReference>